<evidence type="ECO:0000313" key="1">
    <source>
        <dbReference type="EMBL" id="ACT69222.1"/>
    </source>
</evidence>
<dbReference type="Proteomes" id="UP000001627">
    <property type="component" value="Chromosome"/>
</dbReference>
<keyword evidence="2" id="KW-1185">Reference proteome</keyword>
<evidence type="ECO:0000313" key="2">
    <source>
        <dbReference type="Proteomes" id="UP000001627"/>
    </source>
</evidence>
<accession>C6V4A5</accession>
<sequence>MNNKQRINHIRSNSKTQLVKIKKASLWRICVGRLLELKEKY</sequence>
<name>C6V4A5_NEORI</name>
<dbReference type="KEGG" id="nri:NRI_0230"/>
<protein>
    <submittedName>
        <fullName evidence="1">Uncharacterized protein</fullName>
    </submittedName>
</protein>
<reference evidence="1 2" key="1">
    <citation type="journal article" date="2009" name="Nucleic Acids Res.">
        <title>Analysis of complete genome sequence of Neorickettsia risticii: causative agent of Potomac horse fever.</title>
        <authorList>
            <person name="Lin M."/>
            <person name="Zhang C."/>
            <person name="Gibson K."/>
            <person name="Rikihisa Y."/>
        </authorList>
    </citation>
    <scope>NUCLEOTIDE SEQUENCE [LARGE SCALE GENOMIC DNA]</scope>
    <source>
        <strain evidence="1 2">Illinois</strain>
    </source>
</reference>
<dbReference type="HOGENOM" id="CLU_3273359_0_0_5"/>
<proteinExistence type="predicted"/>
<organism evidence="1 2">
    <name type="scientific">Neorickettsia risticii (strain Illinois)</name>
    <dbReference type="NCBI Taxonomy" id="434131"/>
    <lineage>
        <taxon>Bacteria</taxon>
        <taxon>Pseudomonadati</taxon>
        <taxon>Pseudomonadota</taxon>
        <taxon>Alphaproteobacteria</taxon>
        <taxon>Rickettsiales</taxon>
        <taxon>Anaplasmataceae</taxon>
        <taxon>Neorickettsia</taxon>
    </lineage>
</organism>
<dbReference type="AlphaFoldDB" id="C6V4A5"/>
<dbReference type="EMBL" id="CP001431">
    <property type="protein sequence ID" value="ACT69222.1"/>
    <property type="molecule type" value="Genomic_DNA"/>
</dbReference>
<gene>
    <name evidence="1" type="ordered locus">NRI_0230</name>
</gene>
<dbReference type="STRING" id="434131.NRI_0230"/>